<sequence>MQLVIGLFGIIFFFPFFSLFAGDLEVEILNRKSNQSVILCALYETENGFLSDEKLASYKIVGVETNHQKTTCQFKGIPDKQYAVSVLEDLNRNGKMDTTFIGLPKEPWGVSRNPPIHTFGPPTFDEAVLNVKSKLVIQIRLNHKDSK</sequence>
<dbReference type="InterPro" id="IPR018673">
    <property type="entry name" value="DUF2141"/>
</dbReference>
<keyword evidence="2" id="KW-1185">Reference proteome</keyword>
<protein>
    <submittedName>
        <fullName evidence="1">DUF2141 domain-containing protein</fullName>
    </submittedName>
</protein>
<dbReference type="Pfam" id="PF09912">
    <property type="entry name" value="DUF2141"/>
    <property type="match status" value="1"/>
</dbReference>
<proteinExistence type="predicted"/>
<organism evidence="1 2">
    <name type="scientific">Leptospira paudalimensis</name>
    <dbReference type="NCBI Taxonomy" id="2950024"/>
    <lineage>
        <taxon>Bacteria</taxon>
        <taxon>Pseudomonadati</taxon>
        <taxon>Spirochaetota</taxon>
        <taxon>Spirochaetia</taxon>
        <taxon>Leptospirales</taxon>
        <taxon>Leptospiraceae</taxon>
        <taxon>Leptospira</taxon>
    </lineage>
</organism>
<name>A0ABT3M4Q8_9LEPT</name>
<evidence type="ECO:0000313" key="1">
    <source>
        <dbReference type="EMBL" id="MCW7503164.1"/>
    </source>
</evidence>
<dbReference type="EMBL" id="JAMQPR010000001">
    <property type="protein sequence ID" value="MCW7503164.1"/>
    <property type="molecule type" value="Genomic_DNA"/>
</dbReference>
<accession>A0ABT3M4Q8</accession>
<comment type="caution">
    <text evidence="1">The sequence shown here is derived from an EMBL/GenBank/DDBJ whole genome shotgun (WGS) entry which is preliminary data.</text>
</comment>
<reference evidence="1 2" key="1">
    <citation type="submission" date="2022-06" db="EMBL/GenBank/DDBJ databases">
        <title>Leptospira isolates from biofilms formed at urban environments.</title>
        <authorList>
            <person name="Ribeiro P.S."/>
            <person name="Sousa T."/>
            <person name="Carvalho N."/>
            <person name="Aburjaile F."/>
            <person name="Neves F."/>
            <person name="Oliveira D."/>
            <person name="Blanco L."/>
            <person name="Lima J."/>
            <person name="Costa F."/>
            <person name="Brenig B."/>
            <person name="Soares S."/>
            <person name="Ramos R."/>
            <person name="Goes-Neto A."/>
            <person name="Matiuzzi M."/>
            <person name="Azevedo V."/>
            <person name="Ristow P."/>
        </authorList>
    </citation>
    <scope>NUCLEOTIDE SEQUENCE [LARGE SCALE GENOMIC DNA]</scope>
    <source>
        <strain evidence="1 2">VSF14</strain>
    </source>
</reference>
<dbReference type="Proteomes" id="UP001208794">
    <property type="component" value="Unassembled WGS sequence"/>
</dbReference>
<evidence type="ECO:0000313" key="2">
    <source>
        <dbReference type="Proteomes" id="UP001208794"/>
    </source>
</evidence>
<gene>
    <name evidence="1" type="ORF">ND855_03425</name>
</gene>
<dbReference type="RefSeq" id="WP_265357199.1">
    <property type="nucleotide sequence ID" value="NZ_JAMQPR010000001.1"/>
</dbReference>